<keyword evidence="7" id="KW-1185">Reference proteome</keyword>
<dbReference type="GeneID" id="93188848"/>
<protein>
    <submittedName>
        <fullName evidence="6">GNAT family N-acetyltransferase</fullName>
        <ecNumber evidence="6">2.3.1.-</ecNumber>
    </submittedName>
</protein>
<dbReference type="Proteomes" id="UP000611459">
    <property type="component" value="Unassembled WGS sequence"/>
</dbReference>
<evidence type="ECO:0000259" key="3">
    <source>
        <dbReference type="PROSITE" id="PS51186"/>
    </source>
</evidence>
<dbReference type="PANTHER" id="PTHR43877">
    <property type="entry name" value="AMINOALKYLPHOSPHONATE N-ACETYLTRANSFERASE-RELATED-RELATED"/>
    <property type="match status" value="1"/>
</dbReference>
<dbReference type="AlphaFoldDB" id="A0A1E3FMN3"/>
<evidence type="ECO:0000313" key="6">
    <source>
        <dbReference type="EMBL" id="WFN19409.1"/>
    </source>
</evidence>
<dbReference type="EMBL" id="JAENIB010000013">
    <property type="protein sequence ID" value="MBK1933364.1"/>
    <property type="molecule type" value="Genomic_DNA"/>
</dbReference>
<evidence type="ECO:0000313" key="5">
    <source>
        <dbReference type="EMBL" id="MBO1833489.1"/>
    </source>
</evidence>
<dbReference type="InterPro" id="IPR000182">
    <property type="entry name" value="GNAT_dom"/>
</dbReference>
<evidence type="ECO:0000313" key="8">
    <source>
        <dbReference type="Proteomes" id="UP001220209"/>
    </source>
</evidence>
<dbReference type="RefSeq" id="WP_069301796.1">
    <property type="nucleotide sequence ID" value="NZ_AP018357.1"/>
</dbReference>
<dbReference type="EC" id="2.3.1.-" evidence="6"/>
<sequence length="166" mass="18532">MLMLTLHPLSGESASDRADVWRVFTEAPSYAQCVEGRLPTEADVDDFFDGKPAAKAAADKSVFGLCVDQHMIGCADVIRAYPDDDCLWIGLLLLSEAHQRRGYGKAALGLLLDMGRKWGYRVAQLAVISTNPRAQAFWQREGFDEIRRTVNPRFSGDVIVMQRTIR</sequence>
<dbReference type="EMBL" id="CP090641">
    <property type="protein sequence ID" value="WFN19409.1"/>
    <property type="molecule type" value="Genomic_DNA"/>
</dbReference>
<accession>A0A1E3FMN3</accession>
<gene>
    <name evidence="5" type="ORF">J4M89_29295</name>
    <name evidence="4" type="ORF">JIN94_26075</name>
    <name evidence="6" type="ORF">LXE91_25895</name>
</gene>
<dbReference type="InterPro" id="IPR016181">
    <property type="entry name" value="Acyl_CoA_acyltransferase"/>
</dbReference>
<evidence type="ECO:0000256" key="2">
    <source>
        <dbReference type="ARBA" id="ARBA00023315"/>
    </source>
</evidence>
<dbReference type="InterPro" id="IPR050832">
    <property type="entry name" value="Bact_Acetyltransf"/>
</dbReference>
<dbReference type="GO" id="GO:0016747">
    <property type="term" value="F:acyltransferase activity, transferring groups other than amino-acyl groups"/>
    <property type="evidence" value="ECO:0007669"/>
    <property type="project" value="InterPro"/>
</dbReference>
<keyword evidence="2 6" id="KW-0012">Acyltransferase</keyword>
<name>A0A1E3FMN3_9BURK</name>
<dbReference type="Gene3D" id="3.40.630.30">
    <property type="match status" value="1"/>
</dbReference>
<proteinExistence type="predicted"/>
<dbReference type="SUPFAM" id="SSF55729">
    <property type="entry name" value="Acyl-CoA N-acyltransferases (Nat)"/>
    <property type="match status" value="1"/>
</dbReference>
<dbReference type="PROSITE" id="PS51186">
    <property type="entry name" value="GNAT"/>
    <property type="match status" value="1"/>
</dbReference>
<dbReference type="Proteomes" id="UP001220209">
    <property type="component" value="Chromosome 2"/>
</dbReference>
<keyword evidence="1 6" id="KW-0808">Transferase</keyword>
<dbReference type="OrthoDB" id="6692778at2"/>
<dbReference type="EMBL" id="JAGEMX010000012">
    <property type="protein sequence ID" value="MBO1833489.1"/>
    <property type="molecule type" value="Genomic_DNA"/>
</dbReference>
<evidence type="ECO:0000256" key="1">
    <source>
        <dbReference type="ARBA" id="ARBA00022679"/>
    </source>
</evidence>
<organism evidence="6 8">
    <name type="scientific">Burkholderia contaminans</name>
    <dbReference type="NCBI Taxonomy" id="488447"/>
    <lineage>
        <taxon>Bacteria</taxon>
        <taxon>Pseudomonadati</taxon>
        <taxon>Pseudomonadota</taxon>
        <taxon>Betaproteobacteria</taxon>
        <taxon>Burkholderiales</taxon>
        <taxon>Burkholderiaceae</taxon>
        <taxon>Burkholderia</taxon>
        <taxon>Burkholderia cepacia complex</taxon>
    </lineage>
</organism>
<feature type="domain" description="N-acetyltransferase" evidence="3">
    <location>
        <begin position="4"/>
        <end position="166"/>
    </location>
</feature>
<reference evidence="5 7" key="2">
    <citation type="submission" date="2021-03" db="EMBL/GenBank/DDBJ databases">
        <title>Clinical course, treatment and visual outcome of an outbreak of Burkholderia contaminans endophthalmitis following cataract surgery.</title>
        <authorList>
            <person name="Lind C."/>
            <person name="Olsen K."/>
            <person name="Angelsen N.K."/>
            <person name="Krefting E.A."/>
            <person name="Fossen K."/>
            <person name="Gravningen K."/>
            <person name="Depoorter E."/>
            <person name="Vandamme P."/>
            <person name="Bertelsen G."/>
        </authorList>
    </citation>
    <scope>NUCLEOTIDE SEQUENCE [LARGE SCALE GENOMIC DNA]</scope>
    <source>
        <strain evidence="5 7">51242556</strain>
    </source>
</reference>
<dbReference type="CDD" id="cd04301">
    <property type="entry name" value="NAT_SF"/>
    <property type="match status" value="1"/>
</dbReference>
<reference evidence="4" key="1">
    <citation type="submission" date="2021-01" db="EMBL/GenBank/DDBJ databases">
        <title>Outbreak of Burkholderia contaminns endophthalmitis traced to a clinical ventilation system.</title>
        <authorList>
            <person name="Lipuma J."/>
            <person name="Spilker T."/>
            <person name="Kratholm J."/>
        </authorList>
    </citation>
    <scope>NUCLEOTIDE SEQUENCE</scope>
    <source>
        <strain evidence="4">HI4954</strain>
    </source>
</reference>
<dbReference type="Proteomes" id="UP000664048">
    <property type="component" value="Unassembled WGS sequence"/>
</dbReference>
<reference evidence="6 8" key="3">
    <citation type="submission" date="2021-12" db="EMBL/GenBank/DDBJ databases">
        <title>Genomic and phenotypic characterization of three Burkholderia contaminans isolates recovered from different sources.</title>
        <authorList>
            <person name="Lopez De Volder A."/>
            <person name="Fan Y."/>
            <person name="Nunvar J."/>
            <person name="Herrera T."/>
            <person name="Timp W."/>
            <person name="Degrossi J."/>
        </authorList>
    </citation>
    <scope>NUCLEOTIDE SEQUENCE [LARGE SCALE GENOMIC DNA]</scope>
    <source>
        <strain evidence="6 8">LMG 23361</strain>
    </source>
</reference>
<dbReference type="Pfam" id="PF00583">
    <property type="entry name" value="Acetyltransf_1"/>
    <property type="match status" value="1"/>
</dbReference>
<evidence type="ECO:0000313" key="4">
    <source>
        <dbReference type="EMBL" id="MBK1933364.1"/>
    </source>
</evidence>
<evidence type="ECO:0000313" key="7">
    <source>
        <dbReference type="Proteomes" id="UP000664048"/>
    </source>
</evidence>